<dbReference type="EMBL" id="UINC01001078">
    <property type="protein sequence ID" value="SUZ70006.1"/>
    <property type="molecule type" value="Genomic_DNA"/>
</dbReference>
<dbReference type="Gene3D" id="1.10.580.10">
    <property type="entry name" value="Citrate Synthase, domain 1"/>
    <property type="match status" value="1"/>
</dbReference>
<dbReference type="InterPro" id="IPR016142">
    <property type="entry name" value="Citrate_synth-like_lrg_a-sub"/>
</dbReference>
<dbReference type="GO" id="GO:0036440">
    <property type="term" value="F:citrate synthase activity"/>
    <property type="evidence" value="ECO:0007669"/>
    <property type="project" value="UniProtKB-EC"/>
</dbReference>
<evidence type="ECO:0000256" key="3">
    <source>
        <dbReference type="ARBA" id="ARBA00012972"/>
    </source>
</evidence>
<reference evidence="6" key="1">
    <citation type="submission" date="2018-05" db="EMBL/GenBank/DDBJ databases">
        <authorList>
            <person name="Lanie J.A."/>
            <person name="Ng W.-L."/>
            <person name="Kazmierczak K.M."/>
            <person name="Andrzejewski T.M."/>
            <person name="Davidsen T.M."/>
            <person name="Wayne K.J."/>
            <person name="Tettelin H."/>
            <person name="Glass J.I."/>
            <person name="Rusch D."/>
            <person name="Podicherti R."/>
            <person name="Tsui H.-C.T."/>
            <person name="Winkler M.E."/>
        </authorList>
    </citation>
    <scope>NUCLEOTIDE SEQUENCE</scope>
</reference>
<gene>
    <name evidence="6" type="ORF">METZ01_LOCUS22860</name>
</gene>
<protein>
    <recommendedName>
        <fullName evidence="3">citrate synthase (unknown stereospecificity)</fullName>
        <ecNumber evidence="3">2.3.3.16</ecNumber>
    </recommendedName>
</protein>
<dbReference type="UniPathway" id="UPA00223">
    <property type="reaction ID" value="UER00717"/>
</dbReference>
<dbReference type="NCBIfam" id="NF004126">
    <property type="entry name" value="PRK05614.1"/>
    <property type="match status" value="1"/>
</dbReference>
<dbReference type="PANTHER" id="PTHR42871">
    <property type="entry name" value="CITRATE SYNTHASE"/>
    <property type="match status" value="1"/>
</dbReference>
<dbReference type="PROSITE" id="PS00480">
    <property type="entry name" value="CITRATE_SYNTHASE"/>
    <property type="match status" value="1"/>
</dbReference>
<dbReference type="GO" id="GO:0006099">
    <property type="term" value="P:tricarboxylic acid cycle"/>
    <property type="evidence" value="ECO:0007669"/>
    <property type="project" value="UniProtKB-UniPathway"/>
</dbReference>
<sequence length="422" mass="46643">VNESITLTDNRNGASVEVPIVNGTVDARAWADLLPGVYFHDPSFGNTSGAASAVCELDGDAGYLRYRGHPIEQLAEQSTFLEVAHLLLFGELPTRPQLNGFADEIAESASIHENFHKRILEGFRDDAHAMGVLVSSVAALSTFYPDGKDVEDPTVRRSQMVRLLAKIPTLAASAYRRSVGNPYVQPDPDLPYTSNFLSMMFRPAEGGYEVDPVLTRALDLLFVLHADHGQNCSTTTARAVGSSHADPYVLLSAACSALSGPRHGGANEAVLRMLEEIGSYDQVDDFVAKVKTGEQLLMGFGHRVYKNYDPRAKIIKETAHRVFEVTGKNPLLDMALKLEEVALADDYFVRRKLYPNVDFYSGLIYQSMGFPVEMFTVLFAIGRTPGWLAHWDEMLTQNSRIARPRQLYTGEATRDVVPIDER</sequence>
<dbReference type="PRINTS" id="PR00143">
    <property type="entry name" value="CITRTSNTHASE"/>
</dbReference>
<dbReference type="InterPro" id="IPR010953">
    <property type="entry name" value="Citrate_synthase_typ-I"/>
</dbReference>
<evidence type="ECO:0000256" key="1">
    <source>
        <dbReference type="ARBA" id="ARBA00004751"/>
    </source>
</evidence>
<keyword evidence="4" id="KW-0816">Tricarboxylic acid cycle</keyword>
<dbReference type="InterPro" id="IPR016143">
    <property type="entry name" value="Citrate_synth-like_sm_a-sub"/>
</dbReference>
<dbReference type="Gene3D" id="1.10.230.10">
    <property type="entry name" value="Cytochrome P450-Terp, domain 2"/>
    <property type="match status" value="1"/>
</dbReference>
<dbReference type="InterPro" id="IPR036969">
    <property type="entry name" value="Citrate_synthase_sf"/>
</dbReference>
<accession>A0A381PSI2</accession>
<dbReference type="SUPFAM" id="SSF48256">
    <property type="entry name" value="Citrate synthase"/>
    <property type="match status" value="1"/>
</dbReference>
<dbReference type="NCBIfam" id="TIGR01798">
    <property type="entry name" value="cit_synth_I"/>
    <property type="match status" value="1"/>
</dbReference>
<dbReference type="GO" id="GO:0005737">
    <property type="term" value="C:cytoplasm"/>
    <property type="evidence" value="ECO:0007669"/>
    <property type="project" value="InterPro"/>
</dbReference>
<dbReference type="PIRSF" id="PIRSF001369">
    <property type="entry name" value="Citrate_synth"/>
    <property type="match status" value="1"/>
</dbReference>
<proteinExistence type="inferred from homology"/>
<comment type="pathway">
    <text evidence="1">Carbohydrate metabolism; tricarboxylic acid cycle; isocitrate from oxaloacetate: step 1/2.</text>
</comment>
<dbReference type="InterPro" id="IPR019810">
    <property type="entry name" value="Citrate_synthase_AS"/>
</dbReference>
<dbReference type="InterPro" id="IPR002020">
    <property type="entry name" value="Citrate_synthase"/>
</dbReference>
<dbReference type="FunFam" id="1.10.230.10:FF:000002">
    <property type="entry name" value="Citrate synthase"/>
    <property type="match status" value="1"/>
</dbReference>
<evidence type="ECO:0000256" key="2">
    <source>
        <dbReference type="ARBA" id="ARBA00010566"/>
    </source>
</evidence>
<dbReference type="EC" id="2.3.3.16" evidence="3"/>
<keyword evidence="5" id="KW-0808">Transferase</keyword>
<organism evidence="6">
    <name type="scientific">marine metagenome</name>
    <dbReference type="NCBI Taxonomy" id="408172"/>
    <lineage>
        <taxon>unclassified sequences</taxon>
        <taxon>metagenomes</taxon>
        <taxon>ecological metagenomes</taxon>
    </lineage>
</organism>
<evidence type="ECO:0000256" key="4">
    <source>
        <dbReference type="ARBA" id="ARBA00022532"/>
    </source>
</evidence>
<dbReference type="AlphaFoldDB" id="A0A381PSI2"/>
<evidence type="ECO:0000256" key="5">
    <source>
        <dbReference type="ARBA" id="ARBA00022679"/>
    </source>
</evidence>
<comment type="similarity">
    <text evidence="2">Belongs to the citrate synthase family.</text>
</comment>
<evidence type="ECO:0000313" key="6">
    <source>
        <dbReference type="EMBL" id="SUZ70006.1"/>
    </source>
</evidence>
<feature type="non-terminal residue" evidence="6">
    <location>
        <position position="1"/>
    </location>
</feature>
<dbReference type="PANTHER" id="PTHR42871:SF1">
    <property type="entry name" value="CITRATE SYNTHASE"/>
    <property type="match status" value="1"/>
</dbReference>
<dbReference type="InterPro" id="IPR024176">
    <property type="entry name" value="Citrate_synthase_bac-typ"/>
</dbReference>
<dbReference type="Pfam" id="PF00285">
    <property type="entry name" value="Citrate_synt"/>
    <property type="match status" value="1"/>
</dbReference>
<name>A0A381PSI2_9ZZZZ</name>